<dbReference type="InterPro" id="IPR002053">
    <property type="entry name" value="Glyco_hydro_25"/>
</dbReference>
<dbReference type="SUPFAM" id="SSF54001">
    <property type="entry name" value="Cysteine proteinases"/>
    <property type="match status" value="1"/>
</dbReference>
<keyword evidence="4" id="KW-0929">Antimicrobial</keyword>
<dbReference type="GO" id="GO:0016998">
    <property type="term" value="P:cell wall macromolecule catabolic process"/>
    <property type="evidence" value="ECO:0007669"/>
    <property type="project" value="InterPro"/>
</dbReference>
<dbReference type="GO" id="GO:0009253">
    <property type="term" value="P:peptidoglycan catabolic process"/>
    <property type="evidence" value="ECO:0007669"/>
    <property type="project" value="InterPro"/>
</dbReference>
<protein>
    <recommendedName>
        <fullName evidence="3">lysozyme</fullName>
        <ecNumber evidence="3">3.2.1.17</ecNumber>
    </recommendedName>
</protein>
<dbReference type="Pfam" id="PF01471">
    <property type="entry name" value="PG_binding_1"/>
    <property type="match status" value="1"/>
</dbReference>
<evidence type="ECO:0000259" key="6">
    <source>
        <dbReference type="Pfam" id="PF05257"/>
    </source>
</evidence>
<proteinExistence type="inferred from homology"/>
<evidence type="ECO:0000256" key="2">
    <source>
        <dbReference type="ARBA" id="ARBA00010646"/>
    </source>
</evidence>
<dbReference type="InterPro" id="IPR036366">
    <property type="entry name" value="PGBDSf"/>
</dbReference>
<evidence type="ECO:0000256" key="1">
    <source>
        <dbReference type="ARBA" id="ARBA00000632"/>
    </source>
</evidence>
<dbReference type="PROSITE" id="PS51904">
    <property type="entry name" value="GLYCOSYL_HYDROL_F25_2"/>
    <property type="match status" value="1"/>
</dbReference>
<dbReference type="GO" id="GO:0016052">
    <property type="term" value="P:carbohydrate catabolic process"/>
    <property type="evidence" value="ECO:0007669"/>
    <property type="project" value="TreeGrafter"/>
</dbReference>
<dbReference type="SUPFAM" id="SSF51445">
    <property type="entry name" value="(Trans)glycosidases"/>
    <property type="match status" value="1"/>
</dbReference>
<dbReference type="InterPro" id="IPR038765">
    <property type="entry name" value="Papain-like_cys_pep_sf"/>
</dbReference>
<evidence type="ECO:0000256" key="4">
    <source>
        <dbReference type="ARBA" id="ARBA00022529"/>
    </source>
</evidence>
<evidence type="ECO:0000313" key="7">
    <source>
        <dbReference type="EMBL" id="DAF57857.1"/>
    </source>
</evidence>
<dbReference type="PANTHER" id="PTHR34135:SF2">
    <property type="entry name" value="LYSOZYME"/>
    <property type="match status" value="1"/>
</dbReference>
<dbReference type="InterPro" id="IPR017853">
    <property type="entry name" value="GH"/>
</dbReference>
<sequence>MSTKLIDISYWQGNLDFKKLKSAGINYIILRAGYRTTKDQRFDQYAKACQSAGIKIIGAYWFSYALNITQAKNEANLCINACKPYNIPTIFYDFEYDTVKKAKAQGVTLGSKECNDFTIAFCDTVKAAGIAPGYYCNDDYYKTMYSDRVKNKGYYLWYAHYKSDYSYHESPISCDIFQYSSRAKLTGFIQNFDGDICYNSKLLGNSTNSSTSNNTTKEGDTVANKVTKEQAINAVISVAQNEVGYLEKKTNAQLDSKTANAGYNNYTKYWRDIKPSYQTEPWCAIFISWIFMKAFGLAMAKKLLKHWPYVYCPTLGTLFTKNANPKVGDIVIFYRSGEFKHTGLVTKVQGDKFWTIEGNTSGASGIVANGGGVCVKSYYNSQLPGTKFCTPDYSLVTSIVSGNSSTSTPATTPTNTKNYLTVGDKGDAVKTLQTKLNKVGYKLNVDGDYGSATKAAVTSFQKKYNLEVDGVAGKNTIAKLDAVIAAKSKNTSSTTSKAPSKVRKFVGRIKDNASPVRKNPGQKYDQLTSYPILNKGNLVDVCDTIKSASGNDWYYICIGSKIYGYIFSGHVERV</sequence>
<dbReference type="GO" id="GO:0001897">
    <property type="term" value="P:symbiont-mediated cytolysis of host cell"/>
    <property type="evidence" value="ECO:0007669"/>
    <property type="project" value="UniProtKB-ARBA"/>
</dbReference>
<dbReference type="InterPro" id="IPR002477">
    <property type="entry name" value="Peptidoglycan-bd-like"/>
</dbReference>
<dbReference type="GO" id="GO:0003796">
    <property type="term" value="F:lysozyme activity"/>
    <property type="evidence" value="ECO:0007669"/>
    <property type="project" value="UniProtKB-EC"/>
</dbReference>
<dbReference type="InterPro" id="IPR007921">
    <property type="entry name" value="CHAP_dom"/>
</dbReference>
<evidence type="ECO:0000256" key="3">
    <source>
        <dbReference type="ARBA" id="ARBA00012732"/>
    </source>
</evidence>
<accession>A0A8S5T3N0</accession>
<organism evidence="7">
    <name type="scientific">Siphoviridae sp. ctlNl18</name>
    <dbReference type="NCBI Taxonomy" id="2827928"/>
    <lineage>
        <taxon>Viruses</taxon>
        <taxon>Duplodnaviria</taxon>
        <taxon>Heunggongvirae</taxon>
        <taxon>Uroviricota</taxon>
        <taxon>Caudoviricetes</taxon>
    </lineage>
</organism>
<feature type="domain" description="Peptidase C51" evidence="6">
    <location>
        <begin position="278"/>
        <end position="359"/>
    </location>
</feature>
<dbReference type="EMBL" id="BK032741">
    <property type="protein sequence ID" value="DAF57857.1"/>
    <property type="molecule type" value="Genomic_DNA"/>
</dbReference>
<dbReference type="Gene3D" id="1.10.101.10">
    <property type="entry name" value="PGBD-like superfamily/PGBD"/>
    <property type="match status" value="1"/>
</dbReference>
<evidence type="ECO:0000259" key="5">
    <source>
        <dbReference type="Pfam" id="PF01471"/>
    </source>
</evidence>
<name>A0A8S5T3N0_9CAUD</name>
<dbReference type="Pfam" id="PF05257">
    <property type="entry name" value="CHAP"/>
    <property type="match status" value="1"/>
</dbReference>
<dbReference type="PANTHER" id="PTHR34135">
    <property type="entry name" value="LYSOZYME"/>
    <property type="match status" value="1"/>
</dbReference>
<comment type="catalytic activity">
    <reaction evidence="1">
        <text>Hydrolysis of (1-&gt;4)-beta-linkages between N-acetylmuramic acid and N-acetyl-D-glucosamine residues in a peptidoglycan and between N-acetyl-D-glucosamine residues in chitodextrins.</text>
        <dbReference type="EC" id="3.2.1.17"/>
    </reaction>
</comment>
<dbReference type="Gene3D" id="3.20.20.80">
    <property type="entry name" value="Glycosidases"/>
    <property type="match status" value="1"/>
</dbReference>
<dbReference type="SUPFAM" id="SSF47090">
    <property type="entry name" value="PGBD-like"/>
    <property type="match status" value="1"/>
</dbReference>
<dbReference type="EC" id="3.2.1.17" evidence="3"/>
<comment type="similarity">
    <text evidence="2">Belongs to the glycosyl hydrolase 25 family.</text>
</comment>
<dbReference type="InterPro" id="IPR036365">
    <property type="entry name" value="PGBD-like_sf"/>
</dbReference>
<feature type="domain" description="Peptidoglycan binding-like" evidence="5">
    <location>
        <begin position="426"/>
        <end position="480"/>
    </location>
</feature>
<dbReference type="Pfam" id="PF01183">
    <property type="entry name" value="Glyco_hydro_25"/>
    <property type="match status" value="1"/>
</dbReference>
<reference evidence="7" key="1">
    <citation type="journal article" date="2021" name="Proc. Natl. Acad. Sci. U.S.A.">
        <title>A Catalog of Tens of Thousands of Viruses from Human Metagenomes Reveals Hidden Associations with Chronic Diseases.</title>
        <authorList>
            <person name="Tisza M.J."/>
            <person name="Buck C.B."/>
        </authorList>
    </citation>
    <scope>NUCLEOTIDE SEQUENCE</scope>
    <source>
        <strain evidence="7">CtlNl18</strain>
    </source>
</reference>